<sequence length="103" mass="11329">MARVKEVSSTYWKKASEASWPLVPDSKKPCKHPAKAWTYKLQLGGQWEKAKDALPTPSLVAVVERASIASPLDQARRPGKHTGTQALNGNNVHPFSQVNLLAR</sequence>
<proteinExistence type="predicted"/>
<accession>A0A2C5XNG0</accession>
<feature type="region of interest" description="Disordered" evidence="1">
    <location>
        <begin position="70"/>
        <end position="103"/>
    </location>
</feature>
<organism evidence="2 3">
    <name type="scientific">Ophiocordyceps australis</name>
    <dbReference type="NCBI Taxonomy" id="1399860"/>
    <lineage>
        <taxon>Eukaryota</taxon>
        <taxon>Fungi</taxon>
        <taxon>Dikarya</taxon>
        <taxon>Ascomycota</taxon>
        <taxon>Pezizomycotina</taxon>
        <taxon>Sordariomycetes</taxon>
        <taxon>Hypocreomycetidae</taxon>
        <taxon>Hypocreales</taxon>
        <taxon>Ophiocordycipitaceae</taxon>
        <taxon>Ophiocordyceps</taxon>
    </lineage>
</organism>
<dbReference type="EMBL" id="NJET01000001">
    <property type="protein sequence ID" value="PHH67428.1"/>
    <property type="molecule type" value="Genomic_DNA"/>
</dbReference>
<evidence type="ECO:0000256" key="1">
    <source>
        <dbReference type="SAM" id="MobiDB-lite"/>
    </source>
</evidence>
<evidence type="ECO:0000313" key="3">
    <source>
        <dbReference type="Proteomes" id="UP000226192"/>
    </source>
</evidence>
<name>A0A2C5XNG0_9HYPO</name>
<keyword evidence="3" id="KW-1185">Reference proteome</keyword>
<feature type="compositionally biased region" description="Polar residues" evidence="1">
    <location>
        <begin position="82"/>
        <end position="103"/>
    </location>
</feature>
<evidence type="ECO:0000313" key="2">
    <source>
        <dbReference type="EMBL" id="PHH67428.1"/>
    </source>
</evidence>
<dbReference type="AlphaFoldDB" id="A0A2C5XNG0"/>
<comment type="caution">
    <text evidence="2">The sequence shown here is derived from an EMBL/GenBank/DDBJ whole genome shotgun (WGS) entry which is preliminary data.</text>
</comment>
<reference evidence="2 3" key="1">
    <citation type="submission" date="2017-06" db="EMBL/GenBank/DDBJ databases">
        <title>Ant-infecting Ophiocordyceps genomes reveal a high diversity of potential behavioral manipulation genes and a possible major role for enterotoxins.</title>
        <authorList>
            <person name="De Bekker C."/>
            <person name="Evans H.C."/>
            <person name="Brachmann A."/>
            <person name="Hughes D.P."/>
        </authorList>
    </citation>
    <scope>NUCLEOTIDE SEQUENCE [LARGE SCALE GENOMIC DNA]</scope>
    <source>
        <strain evidence="2 3">Map64</strain>
    </source>
</reference>
<protein>
    <submittedName>
        <fullName evidence="2">Uncharacterized protein</fullName>
    </submittedName>
</protein>
<gene>
    <name evidence="2" type="ORF">CDD81_39</name>
</gene>
<dbReference type="Proteomes" id="UP000226192">
    <property type="component" value="Unassembled WGS sequence"/>
</dbReference>